<feature type="transmembrane region" description="Helical" evidence="5">
    <location>
        <begin position="21"/>
        <end position="39"/>
    </location>
</feature>
<evidence type="ECO:0000256" key="1">
    <source>
        <dbReference type="ARBA" id="ARBA00004141"/>
    </source>
</evidence>
<feature type="transmembrane region" description="Helical" evidence="5">
    <location>
        <begin position="253"/>
        <end position="278"/>
    </location>
</feature>
<name>A0A0H3N145_CLODC</name>
<dbReference type="Proteomes" id="UP000002068">
    <property type="component" value="Chromosome"/>
</dbReference>
<feature type="transmembrane region" description="Helical" evidence="5">
    <location>
        <begin position="338"/>
        <end position="356"/>
    </location>
</feature>
<proteinExistence type="predicted"/>
<dbReference type="RefSeq" id="WP_009892956.1">
    <property type="nucleotide sequence ID" value="NC_013315.1"/>
</dbReference>
<keyword evidence="3 5" id="KW-1133">Transmembrane helix</keyword>
<evidence type="ECO:0000313" key="7">
    <source>
        <dbReference type="EMBL" id="CBA62146.1"/>
    </source>
</evidence>
<evidence type="ECO:0000256" key="4">
    <source>
        <dbReference type="ARBA" id="ARBA00023136"/>
    </source>
</evidence>
<dbReference type="KEGG" id="cdc:CD196_1129"/>
<evidence type="ECO:0000313" key="8">
    <source>
        <dbReference type="Proteomes" id="UP000002068"/>
    </source>
</evidence>
<comment type="subcellular location">
    <subcellularLocation>
        <location evidence="1">Membrane</location>
        <topology evidence="1">Multi-pass membrane protein</topology>
    </subcellularLocation>
</comment>
<feature type="transmembrane region" description="Helical" evidence="5">
    <location>
        <begin position="176"/>
        <end position="199"/>
    </location>
</feature>
<feature type="transmembrane region" description="Helical" evidence="5">
    <location>
        <begin position="285"/>
        <end position="304"/>
    </location>
</feature>
<keyword evidence="4 5" id="KW-0472">Membrane</keyword>
<gene>
    <name evidence="7" type="ordered locus">CD196_1129</name>
</gene>
<dbReference type="AlphaFoldDB" id="A0A0H3N145"/>
<keyword evidence="2 5" id="KW-0812">Transmembrane</keyword>
<dbReference type="GO" id="GO:0140359">
    <property type="term" value="F:ABC-type transporter activity"/>
    <property type="evidence" value="ECO:0007669"/>
    <property type="project" value="InterPro"/>
</dbReference>
<protein>
    <submittedName>
        <fullName evidence="7">ABC transporter, permease protein</fullName>
    </submittedName>
</protein>
<sequence length="365" mass="41602">MKLYISVKTMLKVLKSSFMLNLIYFLALPLVLAGFLGMVTESIFQNPIKTDLTSIVIYDKDNTKLSSNLTGYLKNDLSSILTVQKDDSKADLKLTIPKGYENNLLNEKSNNLSIEKLKSNDNIAILLQDILDTYHEKLYLNNSQKLSSEDFSKLFNKNSIDTSIIKNNVKQNSYEYFALVSLGFFAIIFIMNSILSNYVSESKGLSKRLYSIPVTRVQFLIYDFIGFWIYSFIFLSLYVLFFRTLGVTFKGNFVILALLCALASYFMTSISTFITTFFSKKYGTVIVYALLFLQTVFGGIFSIVNDVFTKFTSLSPTYLIGTLFSNYETFKTIDSIESLIFTCLIASTVLIALSIVKEKYKWREV</sequence>
<dbReference type="InterPro" id="IPR013525">
    <property type="entry name" value="ABC2_TM"/>
</dbReference>
<dbReference type="GO" id="GO:0016020">
    <property type="term" value="C:membrane"/>
    <property type="evidence" value="ECO:0007669"/>
    <property type="project" value="UniProtKB-SubCell"/>
</dbReference>
<evidence type="ECO:0000259" key="6">
    <source>
        <dbReference type="Pfam" id="PF12698"/>
    </source>
</evidence>
<dbReference type="HOGENOM" id="CLU_039483_11_0_9"/>
<evidence type="ECO:0000256" key="2">
    <source>
        <dbReference type="ARBA" id="ARBA00022692"/>
    </source>
</evidence>
<dbReference type="EMBL" id="FN538970">
    <property type="protein sequence ID" value="CBA62146.1"/>
    <property type="molecule type" value="Genomic_DNA"/>
</dbReference>
<dbReference type="Pfam" id="PF12698">
    <property type="entry name" value="ABC2_membrane_3"/>
    <property type="match status" value="1"/>
</dbReference>
<evidence type="ECO:0000256" key="3">
    <source>
        <dbReference type="ARBA" id="ARBA00022989"/>
    </source>
</evidence>
<evidence type="ECO:0000256" key="5">
    <source>
        <dbReference type="SAM" id="Phobius"/>
    </source>
</evidence>
<feature type="transmembrane region" description="Helical" evidence="5">
    <location>
        <begin position="220"/>
        <end position="241"/>
    </location>
</feature>
<feature type="domain" description="ABC-2 type transporter transmembrane" evidence="6">
    <location>
        <begin position="22"/>
        <end position="352"/>
    </location>
</feature>
<organism evidence="7 8">
    <name type="scientific">Clostridioides difficile (strain CD196)</name>
    <name type="common">Peptoclostridium difficile</name>
    <dbReference type="NCBI Taxonomy" id="645462"/>
    <lineage>
        <taxon>Bacteria</taxon>
        <taxon>Bacillati</taxon>
        <taxon>Bacillota</taxon>
        <taxon>Clostridia</taxon>
        <taxon>Peptostreptococcales</taxon>
        <taxon>Peptostreptococcaceae</taxon>
        <taxon>Clostridioides</taxon>
    </lineage>
</organism>
<accession>A0A0H3N145</accession>
<reference evidence="7 8" key="1">
    <citation type="journal article" date="2009" name="Genome Biol.">
        <title>Comparative genome and phenotypic analysis of Clostridium difficile 027 strains provides insight into the evolution of a hypervirulent bacterium.</title>
        <authorList>
            <person name="Stabler R.A."/>
            <person name="He M."/>
            <person name="Dawson L."/>
            <person name="Martin M."/>
            <person name="Valiente E."/>
            <person name="Corton C."/>
            <person name="Lawley T.D."/>
            <person name="Sebaihia M."/>
            <person name="Quail M.A."/>
            <person name="Rose G."/>
            <person name="Gerding D.N."/>
            <person name="Gibert M."/>
            <person name="Popoff M.R."/>
            <person name="Parkhill J."/>
            <person name="Dougan G."/>
            <person name="Wren B.W."/>
        </authorList>
    </citation>
    <scope>NUCLEOTIDE SEQUENCE [LARGE SCALE GENOMIC DNA]</scope>
    <source>
        <strain evidence="7 8">CD196</strain>
    </source>
</reference>